<dbReference type="EMBL" id="NHOC01000013">
    <property type="protein sequence ID" value="OUM19603.1"/>
    <property type="molecule type" value="Genomic_DNA"/>
</dbReference>
<dbReference type="GO" id="GO:0016787">
    <property type="term" value="F:hydrolase activity"/>
    <property type="evidence" value="ECO:0007669"/>
    <property type="project" value="UniProtKB-KW"/>
</dbReference>
<dbReference type="SUPFAM" id="SSF56219">
    <property type="entry name" value="DNase I-like"/>
    <property type="match status" value="1"/>
</dbReference>
<dbReference type="InterPro" id="IPR005135">
    <property type="entry name" value="Endo/exonuclease/phosphatase"/>
</dbReference>
<name>A0A252F1B8_9FIRM</name>
<proteinExistence type="predicted"/>
<sequence>MKILTINTHSLVEQDYEHKLIQFVAFILKEQPDIIAMQEVNQSIDAPIAEELAGYCPCPNAAVPVRADNHALQVALRLQNVGISCSWTWVSAKIGYGKYDEGVAIVSLSHELEHPHYRYISRITDYENWKSRTILGAKIANEWYYTVHMGWWNDEDDPFQQQWEAAQQTLRHAETVWLMGDFNNPAELPRQGYELVQQSGWYDTYLLAEEKDSGITVQEAIDGWRNQLENPALCGNGMRIDQIWSSRKVPIAKSEVVFSGEDKISDHFGVMITLKK</sequence>
<accession>A0A252F1B8</accession>
<dbReference type="Proteomes" id="UP000194903">
    <property type="component" value="Unassembled WGS sequence"/>
</dbReference>
<dbReference type="PANTHER" id="PTHR15822:SF23">
    <property type="entry name" value="ENDONUCLEASE_EXONUCLEASE_PHOSPHATASE FAMILY PROTEIN"/>
    <property type="match status" value="1"/>
</dbReference>
<dbReference type="PANTHER" id="PTHR15822">
    <property type="entry name" value="TRAF AND TNF RECEPTOR-ASSOCIATED PROTEIN"/>
    <property type="match status" value="1"/>
</dbReference>
<keyword evidence="4" id="KW-1185">Reference proteome</keyword>
<evidence type="ECO:0000256" key="1">
    <source>
        <dbReference type="ARBA" id="ARBA00022801"/>
    </source>
</evidence>
<dbReference type="Gene3D" id="3.60.10.10">
    <property type="entry name" value="Endonuclease/exonuclease/phosphatase"/>
    <property type="match status" value="1"/>
</dbReference>
<feature type="domain" description="Endonuclease/exonuclease/phosphatase" evidence="2">
    <location>
        <begin position="5"/>
        <end position="267"/>
    </location>
</feature>
<reference evidence="3 4" key="1">
    <citation type="submission" date="2017-05" db="EMBL/GenBank/DDBJ databases">
        <title>Butyricicoccus porcorum sp. nov. a butyrate-producing bacterium from the swine intestinal tract.</title>
        <authorList>
            <person name="Trachsel J."/>
            <person name="Humphrey S."/>
            <person name="Allen H.K."/>
        </authorList>
    </citation>
    <scope>NUCLEOTIDE SEQUENCE [LARGE SCALE GENOMIC DNA]</scope>
    <source>
        <strain evidence="3">BB10</strain>
    </source>
</reference>
<evidence type="ECO:0000313" key="3">
    <source>
        <dbReference type="EMBL" id="OUM19603.1"/>
    </source>
</evidence>
<dbReference type="InterPro" id="IPR051547">
    <property type="entry name" value="TDP2-like"/>
</dbReference>
<dbReference type="RefSeq" id="WP_087022000.1">
    <property type="nucleotide sequence ID" value="NZ_CP178353.1"/>
</dbReference>
<dbReference type="AlphaFoldDB" id="A0A252F1B8"/>
<evidence type="ECO:0000259" key="2">
    <source>
        <dbReference type="Pfam" id="PF03372"/>
    </source>
</evidence>
<protein>
    <recommendedName>
        <fullName evidence="2">Endonuclease/exonuclease/phosphatase domain-containing protein</fullName>
    </recommendedName>
</protein>
<dbReference type="InterPro" id="IPR036691">
    <property type="entry name" value="Endo/exonu/phosph_ase_sf"/>
</dbReference>
<gene>
    <name evidence="3" type="ORF">CBW42_12250</name>
</gene>
<dbReference type="CDD" id="cd09079">
    <property type="entry name" value="RgfB-like"/>
    <property type="match status" value="1"/>
</dbReference>
<organism evidence="3 4">
    <name type="scientific">Butyricicoccus porcorum</name>
    <dbReference type="NCBI Taxonomy" id="1945634"/>
    <lineage>
        <taxon>Bacteria</taxon>
        <taxon>Bacillati</taxon>
        <taxon>Bacillota</taxon>
        <taxon>Clostridia</taxon>
        <taxon>Eubacteriales</taxon>
        <taxon>Butyricicoccaceae</taxon>
        <taxon>Butyricicoccus</taxon>
    </lineage>
</organism>
<comment type="caution">
    <text evidence="3">The sequence shown here is derived from an EMBL/GenBank/DDBJ whole genome shotgun (WGS) entry which is preliminary data.</text>
</comment>
<dbReference type="Pfam" id="PF03372">
    <property type="entry name" value="Exo_endo_phos"/>
    <property type="match status" value="1"/>
</dbReference>
<evidence type="ECO:0000313" key="4">
    <source>
        <dbReference type="Proteomes" id="UP000194903"/>
    </source>
</evidence>
<dbReference type="OrthoDB" id="9812537at2"/>
<keyword evidence="1" id="KW-0378">Hydrolase</keyword>